<comment type="similarity">
    <text evidence="1">Belongs to the methyltransferase superfamily. NTM1 family.</text>
</comment>
<evidence type="ECO:0000256" key="4">
    <source>
        <dbReference type="ARBA" id="ARBA00022691"/>
    </source>
</evidence>
<dbReference type="EC" id="2.1.1.244" evidence="5"/>
<dbReference type="Pfam" id="PF05891">
    <property type="entry name" value="Methyltransf_PK"/>
    <property type="match status" value="1"/>
</dbReference>
<evidence type="ECO:0000313" key="12">
    <source>
        <dbReference type="EMBL" id="KAH0917882.1"/>
    </source>
</evidence>
<dbReference type="Gene3D" id="3.40.50.150">
    <property type="entry name" value="Vaccinia Virus protein VP39"/>
    <property type="match status" value="1"/>
</dbReference>
<accession>A0ABQ8CLE3</accession>
<evidence type="ECO:0000313" key="13">
    <source>
        <dbReference type="Proteomes" id="UP000824890"/>
    </source>
</evidence>
<evidence type="ECO:0000256" key="6">
    <source>
        <dbReference type="ARBA" id="ARBA00039449"/>
    </source>
</evidence>
<evidence type="ECO:0000256" key="10">
    <source>
        <dbReference type="ARBA" id="ARBA00048167"/>
    </source>
</evidence>
<keyword evidence="2" id="KW-0489">Methyltransferase</keyword>
<sequence length="150" mass="17708">MFLRFLQLLGLQFFFRNSLMPHAETNFFCVPLHEFTPAAQMHDVIWVHWCIGHLMLCFWWLISRNMRTIAALSRPDQEEVWVCFLIDKLLYSLPRKEMGAAKMAQSKLQDNLKKLQGISLKMMEMEDTAKSFSSTAKEHAVEFKKWSSKF</sequence>
<keyword evidence="11" id="KW-0472">Membrane</keyword>
<dbReference type="EMBL" id="JAGKQM010000007">
    <property type="protein sequence ID" value="KAH0917882.1"/>
    <property type="molecule type" value="Genomic_DNA"/>
</dbReference>
<keyword evidence="11" id="KW-0812">Transmembrane</keyword>
<dbReference type="PANTHER" id="PTHR12753">
    <property type="entry name" value="AD-003 - RELATED"/>
    <property type="match status" value="1"/>
</dbReference>
<comment type="catalytic activity">
    <reaction evidence="8">
        <text>N-terminal L-seryl-L-prolyl-L-lysyl-[protein] + 3 S-adenosyl-L-methionine = N-terminal N,N,N-trimethyl-L-seryl-L-prolyl-L-lysyl-[protein] + 3 S-adenosyl-L-homocysteine + 3 H(+)</text>
        <dbReference type="Rhea" id="RHEA:54724"/>
        <dbReference type="Rhea" id="RHEA-COMP:13789"/>
        <dbReference type="Rhea" id="RHEA-COMP:13973"/>
        <dbReference type="ChEBI" id="CHEBI:15378"/>
        <dbReference type="ChEBI" id="CHEBI:57856"/>
        <dbReference type="ChEBI" id="CHEBI:59789"/>
        <dbReference type="ChEBI" id="CHEBI:138061"/>
        <dbReference type="ChEBI" id="CHEBI:138317"/>
        <dbReference type="EC" id="2.1.1.244"/>
    </reaction>
</comment>
<organism evidence="12 13">
    <name type="scientific">Brassica napus</name>
    <name type="common">Rape</name>
    <dbReference type="NCBI Taxonomy" id="3708"/>
    <lineage>
        <taxon>Eukaryota</taxon>
        <taxon>Viridiplantae</taxon>
        <taxon>Streptophyta</taxon>
        <taxon>Embryophyta</taxon>
        <taxon>Tracheophyta</taxon>
        <taxon>Spermatophyta</taxon>
        <taxon>Magnoliopsida</taxon>
        <taxon>eudicotyledons</taxon>
        <taxon>Gunneridae</taxon>
        <taxon>Pentapetalae</taxon>
        <taxon>rosids</taxon>
        <taxon>malvids</taxon>
        <taxon>Brassicales</taxon>
        <taxon>Brassicaceae</taxon>
        <taxon>Brassiceae</taxon>
        <taxon>Brassica</taxon>
    </lineage>
</organism>
<evidence type="ECO:0000256" key="5">
    <source>
        <dbReference type="ARBA" id="ARBA00039112"/>
    </source>
</evidence>
<name>A0ABQ8CLE3_BRANA</name>
<keyword evidence="4" id="KW-0949">S-adenosyl-L-methionine</keyword>
<feature type="transmembrane region" description="Helical" evidence="11">
    <location>
        <begin position="45"/>
        <end position="62"/>
    </location>
</feature>
<evidence type="ECO:0000256" key="8">
    <source>
        <dbReference type="ARBA" id="ARBA00047306"/>
    </source>
</evidence>
<proteinExistence type="inferred from homology"/>
<evidence type="ECO:0000256" key="11">
    <source>
        <dbReference type="SAM" id="Phobius"/>
    </source>
</evidence>
<gene>
    <name evidence="12" type="ORF">HID58_025542</name>
</gene>
<evidence type="ECO:0000256" key="2">
    <source>
        <dbReference type="ARBA" id="ARBA00022603"/>
    </source>
</evidence>
<dbReference type="Proteomes" id="UP000824890">
    <property type="component" value="Unassembled WGS sequence"/>
</dbReference>
<evidence type="ECO:0000256" key="1">
    <source>
        <dbReference type="ARBA" id="ARBA00009059"/>
    </source>
</evidence>
<dbReference type="PANTHER" id="PTHR12753:SF0">
    <property type="entry name" value="ALPHA N-TERMINAL PROTEIN METHYLTRANSFERASE 1"/>
    <property type="match status" value="1"/>
</dbReference>
<keyword evidence="11" id="KW-1133">Transmembrane helix</keyword>
<protein>
    <recommendedName>
        <fullName evidence="6">Alpha N-terminal protein methyltransferase 1</fullName>
        <ecNumber evidence="5">2.1.1.244</ecNumber>
    </recommendedName>
    <alternativeName>
        <fullName evidence="7">X-Pro-Lys N-terminal protein methyltransferase 1</fullName>
    </alternativeName>
</protein>
<comment type="catalytic activity">
    <reaction evidence="10">
        <text>N-terminal L-alanyl-L-prolyl-L-lysyl-[protein] + 3 S-adenosyl-L-methionine = N-terminal N,N,N-trimethyl-L-alanyl-L-prolyl-L-lysyl-[protein] + 3 S-adenosyl-L-homocysteine + 3 H(+)</text>
        <dbReference type="Rhea" id="RHEA:54712"/>
        <dbReference type="Rhea" id="RHEA-COMP:13785"/>
        <dbReference type="Rhea" id="RHEA-COMP:13971"/>
        <dbReference type="ChEBI" id="CHEBI:15378"/>
        <dbReference type="ChEBI" id="CHEBI:57856"/>
        <dbReference type="ChEBI" id="CHEBI:59789"/>
        <dbReference type="ChEBI" id="CHEBI:138057"/>
        <dbReference type="ChEBI" id="CHEBI:138315"/>
        <dbReference type="EC" id="2.1.1.244"/>
    </reaction>
</comment>
<keyword evidence="13" id="KW-1185">Reference proteome</keyword>
<keyword evidence="3" id="KW-0808">Transferase</keyword>
<evidence type="ECO:0000256" key="9">
    <source>
        <dbReference type="ARBA" id="ARBA00047885"/>
    </source>
</evidence>
<comment type="catalytic activity">
    <reaction evidence="9">
        <text>N-terminal L-prolyl-L-prolyl-L-lysyl-[protein] + 2 S-adenosyl-L-methionine = N-terminal N,N-dimethyl-L-prolyl-L-prolyl-L-lysyl-[protein] + 2 S-adenosyl-L-homocysteine + 2 H(+)</text>
        <dbReference type="Rhea" id="RHEA:54736"/>
        <dbReference type="Rhea" id="RHEA-COMP:13787"/>
        <dbReference type="Rhea" id="RHEA-COMP:13974"/>
        <dbReference type="ChEBI" id="CHEBI:15378"/>
        <dbReference type="ChEBI" id="CHEBI:57856"/>
        <dbReference type="ChEBI" id="CHEBI:59789"/>
        <dbReference type="ChEBI" id="CHEBI:138059"/>
        <dbReference type="ChEBI" id="CHEBI:138318"/>
        <dbReference type="EC" id="2.1.1.244"/>
    </reaction>
</comment>
<dbReference type="InterPro" id="IPR008576">
    <property type="entry name" value="MeTrfase_NTM1"/>
</dbReference>
<evidence type="ECO:0000256" key="3">
    <source>
        <dbReference type="ARBA" id="ARBA00022679"/>
    </source>
</evidence>
<reference evidence="12 13" key="1">
    <citation type="submission" date="2021-05" db="EMBL/GenBank/DDBJ databases">
        <title>Genome Assembly of Synthetic Allotetraploid Brassica napus Reveals Homoeologous Exchanges between Subgenomes.</title>
        <authorList>
            <person name="Davis J.T."/>
        </authorList>
    </citation>
    <scope>NUCLEOTIDE SEQUENCE [LARGE SCALE GENOMIC DNA]</scope>
    <source>
        <strain evidence="13">cv. Da-Ae</strain>
        <tissue evidence="12">Seedling</tissue>
    </source>
</reference>
<comment type="caution">
    <text evidence="12">The sequence shown here is derived from an EMBL/GenBank/DDBJ whole genome shotgun (WGS) entry which is preliminary data.</text>
</comment>
<dbReference type="CDD" id="cd15873">
    <property type="entry name" value="R-SNARE_STXBP5_6"/>
    <property type="match status" value="1"/>
</dbReference>
<evidence type="ECO:0000256" key="7">
    <source>
        <dbReference type="ARBA" id="ARBA00043129"/>
    </source>
</evidence>
<dbReference type="InterPro" id="IPR029063">
    <property type="entry name" value="SAM-dependent_MTases_sf"/>
</dbReference>